<evidence type="ECO:0000313" key="2">
    <source>
        <dbReference type="EMBL" id="SDH62845.1"/>
    </source>
</evidence>
<organism evidence="2 3">
    <name type="scientific">Alteribacillus bidgolensis</name>
    <dbReference type="NCBI Taxonomy" id="930129"/>
    <lineage>
        <taxon>Bacteria</taxon>
        <taxon>Bacillati</taxon>
        <taxon>Bacillota</taxon>
        <taxon>Bacilli</taxon>
        <taxon>Bacillales</taxon>
        <taxon>Bacillaceae</taxon>
        <taxon>Alteribacillus</taxon>
    </lineage>
</organism>
<keyword evidence="3" id="KW-1185">Reference proteome</keyword>
<dbReference type="GO" id="GO:0016740">
    <property type="term" value="F:transferase activity"/>
    <property type="evidence" value="ECO:0007669"/>
    <property type="project" value="UniProtKB-KW"/>
</dbReference>
<dbReference type="STRING" id="930129.SAMN05216352_10213"/>
<dbReference type="InterPro" id="IPR007345">
    <property type="entry name" value="Polysacch_pyruvyl_Trfase"/>
</dbReference>
<dbReference type="AlphaFoldDB" id="A0A1G8DZ36"/>
<name>A0A1G8DZ36_9BACI</name>
<dbReference type="PANTHER" id="PTHR36836:SF1">
    <property type="entry name" value="COLANIC ACID BIOSYNTHESIS PROTEIN WCAK"/>
    <property type="match status" value="1"/>
</dbReference>
<evidence type="ECO:0000313" key="3">
    <source>
        <dbReference type="Proteomes" id="UP000199017"/>
    </source>
</evidence>
<gene>
    <name evidence="2" type="ORF">SAMN05216352_10213</name>
</gene>
<proteinExistence type="predicted"/>
<feature type="domain" description="Polysaccharide pyruvyl transferase" evidence="1">
    <location>
        <begin position="15"/>
        <end position="310"/>
    </location>
</feature>
<accession>A0A1G8DZ36</accession>
<dbReference type="Pfam" id="PF04230">
    <property type="entry name" value="PS_pyruv_trans"/>
    <property type="match status" value="1"/>
</dbReference>
<dbReference type="PANTHER" id="PTHR36836">
    <property type="entry name" value="COLANIC ACID BIOSYNTHESIS PROTEIN WCAK"/>
    <property type="match status" value="1"/>
</dbReference>
<dbReference type="RefSeq" id="WP_091580813.1">
    <property type="nucleotide sequence ID" value="NZ_FNDU01000002.1"/>
</dbReference>
<protein>
    <submittedName>
        <fullName evidence="2">Polysaccharide pyruvyl transferase CsaB</fullName>
    </submittedName>
</protein>
<keyword evidence="2" id="KW-0808">Transferase</keyword>
<evidence type="ECO:0000259" key="1">
    <source>
        <dbReference type="Pfam" id="PF04230"/>
    </source>
</evidence>
<dbReference type="EMBL" id="FNDU01000002">
    <property type="protein sequence ID" value="SDH62845.1"/>
    <property type="molecule type" value="Genomic_DNA"/>
</dbReference>
<sequence length="377" mass="41648">MKVGIIGNYGHNNNGDEAILSGLLHQLTNTGQVEKEDIVVFSNDPSNTKARHGIASFPLLYKEGNVLKSGVKTIKESRKVMKQLDLLIIGGGGLLMDMYKRDAPLYSVLGLTGKFSGCRVAVHGVGAGPITTAPGKFFIKKLLQASSSVAVRDEKSKQLLKKIGVQKNVEVIYDPAFSVPVQEPHHRTSSIQKVGVTAVPYFSQQYWPTPDIEKYEGYLNGMAASLDRLITEKGVKVTFFSTKYPEDVQVTKDIAAKMKQQKHCRIVEDNLPPEGIVNIASAQDLIIGTRLHSLILSVNAETPVIGVEYHKKVKDFMSEIEKEPYSVSIDKLQNKEHGIFHAFEQAENKWLELQENTTAVSNKLKQKAAEGMKLLGF</sequence>
<reference evidence="2 3" key="1">
    <citation type="submission" date="2016-10" db="EMBL/GenBank/DDBJ databases">
        <authorList>
            <person name="de Groot N.N."/>
        </authorList>
    </citation>
    <scope>NUCLEOTIDE SEQUENCE [LARGE SCALE GENOMIC DNA]</scope>
    <source>
        <strain evidence="3">P4B,CCM 7963,CECT 7998,DSM 25260,IBRC-M 10614,KCTC 13821</strain>
    </source>
</reference>
<dbReference type="Proteomes" id="UP000199017">
    <property type="component" value="Unassembled WGS sequence"/>
</dbReference>
<dbReference type="OrthoDB" id="3199616at2"/>